<dbReference type="EMBL" id="LAZR01008381">
    <property type="protein sequence ID" value="KKM79125.1"/>
    <property type="molecule type" value="Genomic_DNA"/>
</dbReference>
<name>A0A0F9MQX6_9ZZZZ</name>
<accession>A0A0F9MQX6</accession>
<organism evidence="1">
    <name type="scientific">marine sediment metagenome</name>
    <dbReference type="NCBI Taxonomy" id="412755"/>
    <lineage>
        <taxon>unclassified sequences</taxon>
        <taxon>metagenomes</taxon>
        <taxon>ecological metagenomes</taxon>
    </lineage>
</organism>
<sequence length="71" mass="7995">MTNRFLLHKQLRDSVSVYRLVNFTVKTDACVHAAGRTAYAVHELYMALRTGLPGPTDSLGHFGQGPFRWMS</sequence>
<proteinExistence type="predicted"/>
<comment type="caution">
    <text evidence="1">The sequence shown here is derived from an EMBL/GenBank/DDBJ whole genome shotgun (WGS) entry which is preliminary data.</text>
</comment>
<evidence type="ECO:0000313" key="1">
    <source>
        <dbReference type="EMBL" id="KKM79125.1"/>
    </source>
</evidence>
<protein>
    <submittedName>
        <fullName evidence="1">Uncharacterized protein</fullName>
    </submittedName>
</protein>
<dbReference type="AlphaFoldDB" id="A0A0F9MQX6"/>
<gene>
    <name evidence="1" type="ORF">LCGC14_1353040</name>
</gene>
<reference evidence="1" key="1">
    <citation type="journal article" date="2015" name="Nature">
        <title>Complex archaea that bridge the gap between prokaryotes and eukaryotes.</title>
        <authorList>
            <person name="Spang A."/>
            <person name="Saw J.H."/>
            <person name="Jorgensen S.L."/>
            <person name="Zaremba-Niedzwiedzka K."/>
            <person name="Martijn J."/>
            <person name="Lind A.E."/>
            <person name="van Eijk R."/>
            <person name="Schleper C."/>
            <person name="Guy L."/>
            <person name="Ettema T.J."/>
        </authorList>
    </citation>
    <scope>NUCLEOTIDE SEQUENCE</scope>
</reference>